<keyword evidence="8" id="KW-0418">Kinase</keyword>
<dbReference type="SUPFAM" id="SSF158472">
    <property type="entry name" value="HAMP domain-like"/>
    <property type="match status" value="1"/>
</dbReference>
<evidence type="ECO:0000256" key="5">
    <source>
        <dbReference type="ARBA" id="ARBA00022553"/>
    </source>
</evidence>
<keyword evidence="10" id="KW-0902">Two-component regulatory system</keyword>
<dbReference type="InterPro" id="IPR003660">
    <property type="entry name" value="HAMP_dom"/>
</dbReference>
<evidence type="ECO:0000256" key="3">
    <source>
        <dbReference type="ARBA" id="ARBA00012438"/>
    </source>
</evidence>
<dbReference type="InterPro" id="IPR005467">
    <property type="entry name" value="His_kinase_dom"/>
</dbReference>
<accession>A0ABX1YM66</accession>
<dbReference type="InterPro" id="IPR003594">
    <property type="entry name" value="HATPase_dom"/>
</dbReference>
<dbReference type="Gene3D" id="6.10.340.10">
    <property type="match status" value="1"/>
</dbReference>
<organism evidence="15 16">
    <name type="scientific">Paenibacillus phytohabitans</name>
    <dbReference type="NCBI Taxonomy" id="2654978"/>
    <lineage>
        <taxon>Bacteria</taxon>
        <taxon>Bacillati</taxon>
        <taxon>Bacillota</taxon>
        <taxon>Bacilli</taxon>
        <taxon>Bacillales</taxon>
        <taxon>Paenibacillaceae</taxon>
        <taxon>Paenibacillus</taxon>
    </lineage>
</organism>
<keyword evidence="16" id="KW-1185">Reference proteome</keyword>
<dbReference type="Pfam" id="PF00512">
    <property type="entry name" value="HisKA"/>
    <property type="match status" value="1"/>
</dbReference>
<dbReference type="CDD" id="cd00082">
    <property type="entry name" value="HisKA"/>
    <property type="match status" value="1"/>
</dbReference>
<evidence type="ECO:0000256" key="7">
    <source>
        <dbReference type="ARBA" id="ARBA00022741"/>
    </source>
</evidence>
<dbReference type="InterPro" id="IPR036097">
    <property type="entry name" value="HisK_dim/P_sf"/>
</dbReference>
<comment type="caution">
    <text evidence="15">The sequence shown here is derived from an EMBL/GenBank/DDBJ whole genome shotgun (WGS) entry which is preliminary data.</text>
</comment>
<dbReference type="PRINTS" id="PR00344">
    <property type="entry name" value="BCTRLSENSOR"/>
</dbReference>
<dbReference type="InterPro" id="IPR036890">
    <property type="entry name" value="HATPase_C_sf"/>
</dbReference>
<dbReference type="Proteomes" id="UP000596857">
    <property type="component" value="Unassembled WGS sequence"/>
</dbReference>
<keyword evidence="12" id="KW-1133">Transmembrane helix</keyword>
<dbReference type="InterPro" id="IPR050736">
    <property type="entry name" value="Sensor_HK_Regulatory"/>
</dbReference>
<protein>
    <recommendedName>
        <fullName evidence="3">histidine kinase</fullName>
        <ecNumber evidence="3">2.7.13.3</ecNumber>
    </recommendedName>
</protein>
<keyword evidence="12" id="KW-0812">Transmembrane</keyword>
<evidence type="ECO:0000256" key="9">
    <source>
        <dbReference type="ARBA" id="ARBA00022840"/>
    </source>
</evidence>
<keyword evidence="4" id="KW-1003">Cell membrane</keyword>
<keyword evidence="9" id="KW-0067">ATP-binding</keyword>
<dbReference type="Gene3D" id="3.30.565.10">
    <property type="entry name" value="Histidine kinase-like ATPase, C-terminal domain"/>
    <property type="match status" value="1"/>
</dbReference>
<evidence type="ECO:0000256" key="11">
    <source>
        <dbReference type="ARBA" id="ARBA00023136"/>
    </source>
</evidence>
<feature type="domain" description="HAMP" evidence="14">
    <location>
        <begin position="78"/>
        <end position="134"/>
    </location>
</feature>
<proteinExistence type="predicted"/>
<comment type="subcellular location">
    <subcellularLocation>
        <location evidence="2">Cell membrane</location>
        <topology evidence="2">Multi-pass membrane protein</topology>
    </subcellularLocation>
</comment>
<feature type="transmembrane region" description="Helical" evidence="12">
    <location>
        <begin position="52"/>
        <end position="75"/>
    </location>
</feature>
<dbReference type="EMBL" id="WHOB01000069">
    <property type="protein sequence ID" value="NOU82152.1"/>
    <property type="molecule type" value="Genomic_DNA"/>
</dbReference>
<dbReference type="PROSITE" id="PS50885">
    <property type="entry name" value="HAMP"/>
    <property type="match status" value="1"/>
</dbReference>
<dbReference type="EC" id="2.7.13.3" evidence="3"/>
<evidence type="ECO:0000256" key="8">
    <source>
        <dbReference type="ARBA" id="ARBA00022777"/>
    </source>
</evidence>
<dbReference type="InterPro" id="IPR004358">
    <property type="entry name" value="Sig_transdc_His_kin-like_C"/>
</dbReference>
<name>A0ABX1YM66_9BACL</name>
<evidence type="ECO:0000256" key="6">
    <source>
        <dbReference type="ARBA" id="ARBA00022679"/>
    </source>
</evidence>
<dbReference type="PANTHER" id="PTHR43711:SF26">
    <property type="entry name" value="SENSOR HISTIDINE KINASE RCSC"/>
    <property type="match status" value="1"/>
</dbReference>
<evidence type="ECO:0000256" key="10">
    <source>
        <dbReference type="ARBA" id="ARBA00023012"/>
    </source>
</evidence>
<dbReference type="SMART" id="SM00304">
    <property type="entry name" value="HAMP"/>
    <property type="match status" value="1"/>
</dbReference>
<evidence type="ECO:0000313" key="16">
    <source>
        <dbReference type="Proteomes" id="UP000596857"/>
    </source>
</evidence>
<keyword evidence="6" id="KW-0808">Transferase</keyword>
<gene>
    <name evidence="15" type="ORF">GC101_25130</name>
</gene>
<dbReference type="SMART" id="SM00388">
    <property type="entry name" value="HisKA"/>
    <property type="match status" value="1"/>
</dbReference>
<dbReference type="PANTHER" id="PTHR43711">
    <property type="entry name" value="TWO-COMPONENT HISTIDINE KINASE"/>
    <property type="match status" value="1"/>
</dbReference>
<dbReference type="SUPFAM" id="SSF47384">
    <property type="entry name" value="Homodimeric domain of signal transducing histidine kinase"/>
    <property type="match status" value="1"/>
</dbReference>
<evidence type="ECO:0000256" key="2">
    <source>
        <dbReference type="ARBA" id="ARBA00004651"/>
    </source>
</evidence>
<evidence type="ECO:0000256" key="4">
    <source>
        <dbReference type="ARBA" id="ARBA00022475"/>
    </source>
</evidence>
<dbReference type="SUPFAM" id="SSF55874">
    <property type="entry name" value="ATPase domain of HSP90 chaperone/DNA topoisomerase II/histidine kinase"/>
    <property type="match status" value="1"/>
</dbReference>
<evidence type="ECO:0000256" key="1">
    <source>
        <dbReference type="ARBA" id="ARBA00000085"/>
    </source>
</evidence>
<keyword evidence="11 12" id="KW-0472">Membrane</keyword>
<feature type="domain" description="Histidine kinase" evidence="13">
    <location>
        <begin position="142"/>
        <end position="354"/>
    </location>
</feature>
<keyword evidence="7" id="KW-0547">Nucleotide-binding</keyword>
<evidence type="ECO:0000259" key="14">
    <source>
        <dbReference type="PROSITE" id="PS50885"/>
    </source>
</evidence>
<dbReference type="Pfam" id="PF02518">
    <property type="entry name" value="HATPase_c"/>
    <property type="match status" value="1"/>
</dbReference>
<keyword evidence="5" id="KW-0597">Phosphoprotein</keyword>
<feature type="transmembrane region" description="Helical" evidence="12">
    <location>
        <begin position="21"/>
        <end position="40"/>
    </location>
</feature>
<comment type="catalytic activity">
    <reaction evidence="1">
        <text>ATP + protein L-histidine = ADP + protein N-phospho-L-histidine.</text>
        <dbReference type="EC" id="2.7.13.3"/>
    </reaction>
</comment>
<dbReference type="RefSeq" id="WP_171719506.1">
    <property type="nucleotide sequence ID" value="NZ_WHOB01000069.1"/>
</dbReference>
<dbReference type="Pfam" id="PF00672">
    <property type="entry name" value="HAMP"/>
    <property type="match status" value="1"/>
</dbReference>
<evidence type="ECO:0000259" key="13">
    <source>
        <dbReference type="PROSITE" id="PS50109"/>
    </source>
</evidence>
<dbReference type="CDD" id="cd00075">
    <property type="entry name" value="HATPase"/>
    <property type="match status" value="1"/>
</dbReference>
<reference evidence="15 16" key="1">
    <citation type="submission" date="2019-10" db="EMBL/GenBank/DDBJ databases">
        <title>Description of Paenibacillus terricola sp. nov.</title>
        <authorList>
            <person name="Carlier A."/>
            <person name="Qi S."/>
        </authorList>
    </citation>
    <scope>NUCLEOTIDE SEQUENCE [LARGE SCALE GENOMIC DNA]</scope>
    <source>
        <strain evidence="15 16">LMG 31459</strain>
    </source>
</reference>
<dbReference type="CDD" id="cd06225">
    <property type="entry name" value="HAMP"/>
    <property type="match status" value="1"/>
</dbReference>
<dbReference type="InterPro" id="IPR003661">
    <property type="entry name" value="HisK_dim/P_dom"/>
</dbReference>
<evidence type="ECO:0000313" key="15">
    <source>
        <dbReference type="EMBL" id="NOU82152.1"/>
    </source>
</evidence>
<dbReference type="SMART" id="SM00387">
    <property type="entry name" value="HATPase_c"/>
    <property type="match status" value="1"/>
</dbReference>
<dbReference type="Gene3D" id="1.10.287.130">
    <property type="match status" value="1"/>
</dbReference>
<sequence>MSGRGNKNKRINTSFVLWKDWILLSIALMIVNGCFVMIYFSLRKDGITSALLIAPSMIGYFLFISLVLSVVTGILRHYSFSRPMRRLSDAARKIAQGDFSVRLAPLRKDGKKDYVEVMFEDFNTMAEELSSIETLKDDFIANVSHELKTPLAVIQSYARAIQQDKLSDEQRNKYADTIMNASQNLSELITNILKLNKLENQEILPLSAPYDLSEQLRRCALAYENLWESKDITFQADLETIVVRYDESILEVIWNNLLSNAIKFTAPGGKISLKLTTIAGYAVVRVTDSGCGMDEETLKHIFDKFYQGDTSHSQQGNGLGLALVMKALQMLGGKISVDSKPGTGTTFSVRLNIR</sequence>
<dbReference type="PROSITE" id="PS50109">
    <property type="entry name" value="HIS_KIN"/>
    <property type="match status" value="1"/>
</dbReference>
<evidence type="ECO:0000256" key="12">
    <source>
        <dbReference type="SAM" id="Phobius"/>
    </source>
</evidence>